<gene>
    <name evidence="2" type="ORF">HMPREF9488_02716</name>
</gene>
<dbReference type="HOGENOM" id="CLU_908220_0_0_9"/>
<comment type="caution">
    <text evidence="2">The sequence shown here is derived from an EMBL/GenBank/DDBJ whole genome shotgun (WGS) entry which is preliminary data.</text>
</comment>
<dbReference type="Pfam" id="PF06898">
    <property type="entry name" value="YqfD"/>
    <property type="match status" value="1"/>
</dbReference>
<dbReference type="RefSeq" id="WP_008789803.1">
    <property type="nucleotide sequence ID" value="NZ_GL636580.1"/>
</dbReference>
<dbReference type="EMBL" id="ADKX01000041">
    <property type="protein sequence ID" value="EFW03924.1"/>
    <property type="molecule type" value="Genomic_DNA"/>
</dbReference>
<dbReference type="InterPro" id="IPR010690">
    <property type="entry name" value="YqfD"/>
</dbReference>
<accession>E7GD73</accession>
<evidence type="ECO:0000313" key="3">
    <source>
        <dbReference type="Proteomes" id="UP000003157"/>
    </source>
</evidence>
<sequence length="292" mass="34222">MTKNKKIKLLHLRLKDDMYTFYIPTYQRYTLRAFEQPVHYIKTIGLLKYVLFLSRQYLNILGVVCFMASVIACSYFVFDIQIIGTMPQVNKQMMTDLKKEHVDILSPLKSYERLNEILSNFKTIYKDKVEYINIYQVGSVFHVEYTKRKQDKKEKDDYQNLYAKKDGMIESFDVDSGLIKIKKNDYVKKGDLLVENTLISTQNETKIIPVKGHVYAYTFNQYEASVKNVNQDQGEVFYQLLLSIRAKLPTDAVIDKENVLQMTKTRSKITLKVHYTLLEDIAIKGEENEGNH</sequence>
<dbReference type="eggNOG" id="ENOG503206G">
    <property type="taxonomic scope" value="Bacteria"/>
</dbReference>
<dbReference type="STRING" id="100884.GCA_000269565_00368"/>
<keyword evidence="1" id="KW-0472">Membrane</keyword>
<keyword evidence="3" id="KW-1185">Reference proteome</keyword>
<dbReference type="AlphaFoldDB" id="E7GD73"/>
<evidence type="ECO:0008006" key="4">
    <source>
        <dbReference type="Google" id="ProtNLM"/>
    </source>
</evidence>
<protein>
    <recommendedName>
        <fullName evidence="4">Sporulation protein YqfD</fullName>
    </recommendedName>
</protein>
<reference evidence="2 3" key="1">
    <citation type="submission" date="2010-12" db="EMBL/GenBank/DDBJ databases">
        <title>The Genome Sequence of Coprobacillus sp. strain 29_1.</title>
        <authorList>
            <consortium name="The Broad Institute Genome Sequencing Platform"/>
            <person name="Earl A."/>
            <person name="Ward D."/>
            <person name="Feldgarden M."/>
            <person name="Gevers D."/>
            <person name="Daigneault M."/>
            <person name="Sibley C.D."/>
            <person name="White A."/>
            <person name="Strauss J."/>
            <person name="Allen-Vercoe E."/>
            <person name="Young S.K."/>
            <person name="Zeng Q."/>
            <person name="Gargeya S."/>
            <person name="Fitzgerald M."/>
            <person name="Haas B."/>
            <person name="Abouelleil A."/>
            <person name="Alvarado L."/>
            <person name="Arachchi H.M."/>
            <person name="Berlin A."/>
            <person name="Brown A."/>
            <person name="Chapman S.B."/>
            <person name="Chen Z."/>
            <person name="Dunbar C."/>
            <person name="Freedman E."/>
            <person name="Gearin G."/>
            <person name="Gellesch M."/>
            <person name="Goldberg J."/>
            <person name="Griggs A."/>
            <person name="Gujja S."/>
            <person name="Heilman E."/>
            <person name="Heiman D."/>
            <person name="Howarth C."/>
            <person name="Larson L."/>
            <person name="Lui A."/>
            <person name="MacDonald P.J.P."/>
            <person name="Mehta T."/>
            <person name="Montmayeur A."/>
            <person name="Murphy C."/>
            <person name="Neiman D."/>
            <person name="Pearson M."/>
            <person name="Priest M."/>
            <person name="Roberts A."/>
            <person name="Saif S."/>
            <person name="Shea T."/>
            <person name="Shenoy N."/>
            <person name="Sisk P."/>
            <person name="Stolte C."/>
            <person name="Sykes S."/>
            <person name="White J."/>
            <person name="Yandava C."/>
            <person name="Nusbaum C."/>
            <person name="Birren B."/>
        </authorList>
    </citation>
    <scope>NUCLEOTIDE SEQUENCE [LARGE SCALE GENOMIC DNA]</scope>
    <source>
        <strain evidence="2 3">29_1</strain>
    </source>
</reference>
<keyword evidence="1" id="KW-0812">Transmembrane</keyword>
<organism evidence="2 3">
    <name type="scientific">Coprobacillus cateniformis</name>
    <dbReference type="NCBI Taxonomy" id="100884"/>
    <lineage>
        <taxon>Bacteria</taxon>
        <taxon>Bacillati</taxon>
        <taxon>Bacillota</taxon>
        <taxon>Erysipelotrichia</taxon>
        <taxon>Erysipelotrichales</taxon>
        <taxon>Coprobacillaceae</taxon>
        <taxon>Coprobacillus</taxon>
    </lineage>
</organism>
<proteinExistence type="predicted"/>
<dbReference type="Proteomes" id="UP000003157">
    <property type="component" value="Unassembled WGS sequence"/>
</dbReference>
<evidence type="ECO:0000256" key="1">
    <source>
        <dbReference type="SAM" id="Phobius"/>
    </source>
</evidence>
<name>E7GD73_9FIRM</name>
<evidence type="ECO:0000313" key="2">
    <source>
        <dbReference type="EMBL" id="EFW03924.1"/>
    </source>
</evidence>
<feature type="transmembrane region" description="Helical" evidence="1">
    <location>
        <begin position="57"/>
        <end position="78"/>
    </location>
</feature>
<keyword evidence="1" id="KW-1133">Transmembrane helix</keyword>